<dbReference type="Proteomes" id="UP000006310">
    <property type="component" value="Chromosome 1"/>
</dbReference>
<proteinExistence type="inferred from homology"/>
<dbReference type="EMBL" id="HE978314">
    <property type="protein sequence ID" value="CCK68238.1"/>
    <property type="molecule type" value="Genomic_DNA"/>
</dbReference>
<evidence type="ECO:0000313" key="9">
    <source>
        <dbReference type="EMBL" id="CCK68238.1"/>
    </source>
</evidence>
<evidence type="ECO:0000256" key="2">
    <source>
        <dbReference type="ARBA" id="ARBA00010349"/>
    </source>
</evidence>
<protein>
    <recommendedName>
        <fullName evidence="7">Signal recognition particle subunit SRP14</fullName>
    </recommendedName>
    <alternativeName>
        <fullName evidence="7">Signal recognition particle 14 kDa protein</fullName>
    </alternativeName>
</protein>
<dbReference type="OMA" id="DKFWQDY"/>
<keyword evidence="5 7" id="KW-0733">Signal recognition particle</keyword>
<dbReference type="Pfam" id="PF02290">
    <property type="entry name" value="SRP14"/>
    <property type="match status" value="1"/>
</dbReference>
<keyword evidence="4 7" id="KW-0694">RNA-binding</keyword>
<dbReference type="eggNOG" id="KOG1761">
    <property type="taxonomic scope" value="Eukaryota"/>
</dbReference>
<dbReference type="KEGG" id="kng:KNAG_0A05750"/>
<evidence type="ECO:0000256" key="1">
    <source>
        <dbReference type="ARBA" id="ARBA00004496"/>
    </source>
</evidence>
<dbReference type="PANTHER" id="PTHR12013">
    <property type="entry name" value="SIGNAL RECOGNITION PARTICLE 14 KD PROTEIN"/>
    <property type="match status" value="1"/>
</dbReference>
<dbReference type="InterPro" id="IPR009018">
    <property type="entry name" value="Signal_recog_particle_SRP9/14"/>
</dbReference>
<evidence type="ECO:0000256" key="3">
    <source>
        <dbReference type="ARBA" id="ARBA00022490"/>
    </source>
</evidence>
<dbReference type="AlphaFoldDB" id="J7RFA1"/>
<dbReference type="InterPro" id="IPR003210">
    <property type="entry name" value="Signal_recog_particle_SRP14"/>
</dbReference>
<reference evidence="10" key="2">
    <citation type="submission" date="2012-08" db="EMBL/GenBank/DDBJ databases">
        <title>Genome sequence of Kazachstania naganishii.</title>
        <authorList>
            <person name="Gordon J.L."/>
            <person name="Armisen D."/>
            <person name="Proux-Wera E."/>
            <person name="OhEigeartaigh S.S."/>
            <person name="Byrne K.P."/>
            <person name="Wolfe K.H."/>
        </authorList>
    </citation>
    <scope>NUCLEOTIDE SEQUENCE [LARGE SCALE GENOMIC DNA]</scope>
    <source>
        <strain evidence="10">ATCC MYA-139 / BCRC 22969 / CBS 8797 / CCRC 22969 / KCTC 17520 / NBRC 10181 / NCYC 3082</strain>
    </source>
</reference>
<dbReference type="RefSeq" id="XP_022462484.1">
    <property type="nucleotide sequence ID" value="XM_022610085.1"/>
</dbReference>
<dbReference type="SUPFAM" id="SSF54762">
    <property type="entry name" value="Signal recognition particle alu RNA binding heterodimer, SRP9/14"/>
    <property type="match status" value="1"/>
</dbReference>
<gene>
    <name evidence="9" type="primary">KNAG0A05750</name>
    <name evidence="9" type="ordered locus">KNAG_0A05750</name>
</gene>
<dbReference type="GO" id="GO:0006616">
    <property type="term" value="P:SRP-dependent cotranslational protein targeting to membrane, translocation"/>
    <property type="evidence" value="ECO:0007669"/>
    <property type="project" value="EnsemblFungi"/>
</dbReference>
<comment type="subcellular location">
    <subcellularLocation>
        <location evidence="1 7">Cytoplasm</location>
    </subcellularLocation>
</comment>
<dbReference type="STRING" id="1071383.J7RFA1"/>
<dbReference type="OrthoDB" id="19209at2759"/>
<dbReference type="GO" id="GO:0030942">
    <property type="term" value="F:endoplasmic reticulum signal peptide binding"/>
    <property type="evidence" value="ECO:0007669"/>
    <property type="project" value="UniProtKB-UniRule"/>
</dbReference>
<comment type="subunit">
    <text evidence="7">Component of a fungal signal recognition particle (SRP) complex that consists of a 7SL RNA molecule (scR1) and at least six protein subunits: SRP72, SRP68, SRP54, SEC65, SRP21 and SRP14.</text>
</comment>
<dbReference type="GO" id="GO:0005786">
    <property type="term" value="C:signal recognition particle, endoplasmic reticulum targeting"/>
    <property type="evidence" value="ECO:0007669"/>
    <property type="project" value="UniProtKB-UniRule"/>
</dbReference>
<evidence type="ECO:0000256" key="5">
    <source>
        <dbReference type="ARBA" id="ARBA00023135"/>
    </source>
</evidence>
<evidence type="ECO:0000313" key="10">
    <source>
        <dbReference type="Proteomes" id="UP000006310"/>
    </source>
</evidence>
<evidence type="ECO:0000256" key="8">
    <source>
        <dbReference type="SAM" id="MobiDB-lite"/>
    </source>
</evidence>
<feature type="region of interest" description="Disordered" evidence="8">
    <location>
        <begin position="124"/>
        <end position="144"/>
    </location>
</feature>
<dbReference type="GeneID" id="34523873"/>
<keyword evidence="10" id="KW-1185">Reference proteome</keyword>
<keyword evidence="6 7" id="KW-0687">Ribonucleoprotein</keyword>
<evidence type="ECO:0000256" key="7">
    <source>
        <dbReference type="RuleBase" id="RU368100"/>
    </source>
</evidence>
<comment type="similarity">
    <text evidence="2 7">Belongs to the SRP14 family.</text>
</comment>
<evidence type="ECO:0000256" key="4">
    <source>
        <dbReference type="ARBA" id="ARBA00022884"/>
    </source>
</evidence>
<dbReference type="HOGENOM" id="CLU_094309_3_0_1"/>
<name>J7RFA1_HUIN7</name>
<reference evidence="9 10" key="1">
    <citation type="journal article" date="2011" name="Proc. Natl. Acad. Sci. U.S.A.">
        <title>Evolutionary erosion of yeast sex chromosomes by mating-type switching accidents.</title>
        <authorList>
            <person name="Gordon J.L."/>
            <person name="Armisen D."/>
            <person name="Proux-Wera E."/>
            <person name="Oheigeartaigh S.S."/>
            <person name="Byrne K.P."/>
            <person name="Wolfe K.H."/>
        </authorList>
    </citation>
    <scope>NUCLEOTIDE SEQUENCE [LARGE SCALE GENOMIC DNA]</scope>
    <source>
        <strain evidence="10">ATCC MYA-139 / BCRC 22969 / CBS 8797 / CCRC 22969 / KCTC 17520 / NBRC 10181 / NCYC 3082</strain>
    </source>
</reference>
<organism evidence="9 10">
    <name type="scientific">Huiozyma naganishii (strain ATCC MYA-139 / BCRC 22969 / CBS 8797 / KCTC 17520 / NBRC 10181 / NCYC 3082 / Yp74L-3)</name>
    <name type="common">Yeast</name>
    <name type="synonym">Kazachstania naganishii</name>
    <dbReference type="NCBI Taxonomy" id="1071383"/>
    <lineage>
        <taxon>Eukaryota</taxon>
        <taxon>Fungi</taxon>
        <taxon>Dikarya</taxon>
        <taxon>Ascomycota</taxon>
        <taxon>Saccharomycotina</taxon>
        <taxon>Saccharomycetes</taxon>
        <taxon>Saccharomycetales</taxon>
        <taxon>Saccharomycetaceae</taxon>
        <taxon>Huiozyma</taxon>
    </lineage>
</organism>
<dbReference type="GO" id="GO:0008312">
    <property type="term" value="F:7S RNA binding"/>
    <property type="evidence" value="ECO:0007669"/>
    <property type="project" value="UniProtKB-UniRule"/>
</dbReference>
<accession>J7RFA1</accession>
<evidence type="ECO:0000256" key="6">
    <source>
        <dbReference type="ARBA" id="ARBA00023274"/>
    </source>
</evidence>
<keyword evidence="3 7" id="KW-0963">Cytoplasm</keyword>
<comment type="function">
    <text evidence="7">Component of the signal recognition particle (SRP) complex, a ribonucleoprotein complex that mediates the cotranslational targeting of secretory and membrane proteins to the endoplasmic reticulum (ER).</text>
</comment>
<sequence>MVNEGCVPASEFLVKTAEFFKLANEKHIAVRLTAKRLIKVDEVDGNDEFNATELPKFDISRESSLKTDPEAITQEQYSLLIRISFGSHAKKTKCSTVVSAADLDKFWQEYSSVVKTGMVGLVKKKKKRKGKNVVSKDKKKKAKK</sequence>
<dbReference type="Gene3D" id="3.30.720.10">
    <property type="entry name" value="Signal recognition particle alu RNA binding heterodimer, srp9/1"/>
    <property type="match status" value="1"/>
</dbReference>